<dbReference type="KEGG" id="rhd:R2APBS1_3048"/>
<dbReference type="Proteomes" id="UP000011859">
    <property type="component" value="Chromosome"/>
</dbReference>
<organism evidence="1 2">
    <name type="scientific">Rhodanobacter denitrificans</name>
    <dbReference type="NCBI Taxonomy" id="666685"/>
    <lineage>
        <taxon>Bacteria</taxon>
        <taxon>Pseudomonadati</taxon>
        <taxon>Pseudomonadota</taxon>
        <taxon>Gammaproteobacteria</taxon>
        <taxon>Lysobacterales</taxon>
        <taxon>Rhodanobacteraceae</taxon>
        <taxon>Rhodanobacter</taxon>
    </lineage>
</organism>
<protein>
    <submittedName>
        <fullName evidence="1">Uncharacterized protein</fullName>
    </submittedName>
</protein>
<name>M4NRD5_9GAMM</name>
<reference evidence="1 2" key="1">
    <citation type="submission" date="2012-04" db="EMBL/GenBank/DDBJ databases">
        <title>Complete genome of Rhodanobacter sp. 2APBS1.</title>
        <authorList>
            <consortium name="US DOE Joint Genome Institute"/>
            <person name="Huntemann M."/>
            <person name="Wei C.-L."/>
            <person name="Han J."/>
            <person name="Detter J.C."/>
            <person name="Han C."/>
            <person name="Tapia R."/>
            <person name="Munk A.C.C."/>
            <person name="Chen A."/>
            <person name="Krypides N."/>
            <person name="Mavromatis K."/>
            <person name="Markowitz V."/>
            <person name="Szeto E."/>
            <person name="Ivanova N."/>
            <person name="Mikhailova N."/>
            <person name="Ovchinnikova G."/>
            <person name="Pagani I."/>
            <person name="Pati A."/>
            <person name="Goodwin L."/>
            <person name="Peters L."/>
            <person name="Pitluck S."/>
            <person name="Woyke T."/>
            <person name="Prakash O."/>
            <person name="Elkins J."/>
            <person name="Brown S."/>
            <person name="Palumbo A."/>
            <person name="Hemme C."/>
            <person name="Zhou J."/>
            <person name="Watson D."/>
            <person name="Jardine P."/>
            <person name="Kostka J."/>
            <person name="Green S."/>
        </authorList>
    </citation>
    <scope>NUCLEOTIDE SEQUENCE [LARGE SCALE GENOMIC DNA]</scope>
    <source>
        <strain evidence="1 2">2APBS1</strain>
    </source>
</reference>
<dbReference type="HOGENOM" id="CLU_3383507_0_0_6"/>
<evidence type="ECO:0000313" key="1">
    <source>
        <dbReference type="EMBL" id="AGG90121.1"/>
    </source>
</evidence>
<accession>M4NRD5</accession>
<proteinExistence type="predicted"/>
<gene>
    <name evidence="1" type="ORF">R2APBS1_3048</name>
</gene>
<dbReference type="AlphaFoldDB" id="M4NRD5"/>
<keyword evidence="2" id="KW-1185">Reference proteome</keyword>
<evidence type="ECO:0000313" key="2">
    <source>
        <dbReference type="Proteomes" id="UP000011859"/>
    </source>
</evidence>
<dbReference type="EMBL" id="CP003470">
    <property type="protein sequence ID" value="AGG90121.1"/>
    <property type="molecule type" value="Genomic_DNA"/>
</dbReference>
<sequence length="33" mass="3561">MGDGCFRLLPEKYPNLACARDPIPPVAGGNFLK</sequence>